<keyword evidence="2" id="KW-0812">Transmembrane</keyword>
<accession>A0ABP9P135</accession>
<sequence length="321" mass="35559">MASSPPFSMKNIVVPILGAISIISTGAVAWLLATPPSVDPRASKLESELQEARQTIAKLKAELARKPAAETVATASSAPTASDPAAPAAPVMPNTRNMKEMLSSPAMRQMIDSQQAAQVELGYGKLFEILRLSPEDKDNFKKLLIARQKVQTDLSLQMMDPNLTPERRQQISDEAKKQAAVYEASIKDFLNEPQDYQTFQEWDNTQPERTAFDTMGRNLFAASAEPLSGSQEQQLLSLMAEVRRSPDSIGGLNDQTGGDPSKVNDQVIQRQMEQLDTNHRIITERAGTFMTETQRQTLKTYLDQMKAITKNGMEMFRNANK</sequence>
<keyword evidence="4" id="KW-1185">Reference proteome</keyword>
<evidence type="ECO:0008006" key="5">
    <source>
        <dbReference type="Google" id="ProtNLM"/>
    </source>
</evidence>
<feature type="compositionally biased region" description="Low complexity" evidence="1">
    <location>
        <begin position="70"/>
        <end position="89"/>
    </location>
</feature>
<feature type="transmembrane region" description="Helical" evidence="2">
    <location>
        <begin position="12"/>
        <end position="33"/>
    </location>
</feature>
<protein>
    <recommendedName>
        <fullName evidence="5">LTXXQ motif family protein</fullName>
    </recommendedName>
</protein>
<dbReference type="Proteomes" id="UP001499852">
    <property type="component" value="Unassembled WGS sequence"/>
</dbReference>
<organism evidence="3 4">
    <name type="scientific">Prosthecobacter algae</name>
    <dbReference type="NCBI Taxonomy" id="1144682"/>
    <lineage>
        <taxon>Bacteria</taxon>
        <taxon>Pseudomonadati</taxon>
        <taxon>Verrucomicrobiota</taxon>
        <taxon>Verrucomicrobiia</taxon>
        <taxon>Verrucomicrobiales</taxon>
        <taxon>Verrucomicrobiaceae</taxon>
        <taxon>Prosthecobacter</taxon>
    </lineage>
</organism>
<reference evidence="4" key="1">
    <citation type="journal article" date="2019" name="Int. J. Syst. Evol. Microbiol.">
        <title>The Global Catalogue of Microorganisms (GCM) 10K type strain sequencing project: providing services to taxonomists for standard genome sequencing and annotation.</title>
        <authorList>
            <consortium name="The Broad Institute Genomics Platform"/>
            <consortium name="The Broad Institute Genome Sequencing Center for Infectious Disease"/>
            <person name="Wu L."/>
            <person name="Ma J."/>
        </authorList>
    </citation>
    <scope>NUCLEOTIDE SEQUENCE [LARGE SCALE GENOMIC DNA]</scope>
    <source>
        <strain evidence="4">JCM 18053</strain>
    </source>
</reference>
<dbReference type="EMBL" id="BAABIA010000002">
    <property type="protein sequence ID" value="GAA5136601.1"/>
    <property type="molecule type" value="Genomic_DNA"/>
</dbReference>
<feature type="region of interest" description="Disordered" evidence="1">
    <location>
        <begin position="70"/>
        <end position="93"/>
    </location>
</feature>
<evidence type="ECO:0000313" key="3">
    <source>
        <dbReference type="EMBL" id="GAA5136601.1"/>
    </source>
</evidence>
<gene>
    <name evidence="3" type="ORF">GCM10023213_11920</name>
</gene>
<keyword evidence="2" id="KW-1133">Transmembrane helix</keyword>
<proteinExistence type="predicted"/>
<evidence type="ECO:0000256" key="1">
    <source>
        <dbReference type="SAM" id="MobiDB-lite"/>
    </source>
</evidence>
<keyword evidence="2" id="KW-0472">Membrane</keyword>
<evidence type="ECO:0000256" key="2">
    <source>
        <dbReference type="SAM" id="Phobius"/>
    </source>
</evidence>
<name>A0ABP9P135_9BACT</name>
<comment type="caution">
    <text evidence="3">The sequence shown here is derived from an EMBL/GenBank/DDBJ whole genome shotgun (WGS) entry which is preliminary data.</text>
</comment>
<evidence type="ECO:0000313" key="4">
    <source>
        <dbReference type="Proteomes" id="UP001499852"/>
    </source>
</evidence>